<accession>A0A7L4URI8</accession>
<dbReference type="SUPFAM" id="SSF56935">
    <property type="entry name" value="Porins"/>
    <property type="match status" value="1"/>
</dbReference>
<dbReference type="InterPro" id="IPR025631">
    <property type="entry name" value="Porin_10"/>
</dbReference>
<dbReference type="Proteomes" id="UP000251835">
    <property type="component" value="Unassembled WGS sequence"/>
</dbReference>
<keyword evidence="2" id="KW-1185">Reference proteome</keyword>
<dbReference type="Pfam" id="PF14121">
    <property type="entry name" value="Porin_10"/>
    <property type="match status" value="1"/>
</dbReference>
<evidence type="ECO:0000313" key="2">
    <source>
        <dbReference type="Proteomes" id="UP000251835"/>
    </source>
</evidence>
<dbReference type="AlphaFoldDB" id="A0A7L4URI8"/>
<reference evidence="1 2" key="1">
    <citation type="submission" date="2018-05" db="EMBL/GenBank/DDBJ databases">
        <title>Genomic Encyclopedia of Type Strains, Phase IV (KMG-IV): sequencing the most valuable type-strain genomes for metagenomic binning, comparative biology and taxonomic classification.</title>
        <authorList>
            <person name="Goeker M."/>
        </authorList>
    </citation>
    <scope>NUCLEOTIDE SEQUENCE [LARGE SCALE GENOMIC DNA]</scope>
    <source>
        <strain evidence="1 2">DSM 28579</strain>
    </source>
</reference>
<gene>
    <name evidence="1" type="ORF">C7377_0346</name>
</gene>
<proteinExistence type="predicted"/>
<protein>
    <submittedName>
        <fullName evidence="1">Putative beta-barrel porin</fullName>
    </submittedName>
</protein>
<name>A0A7L4URI8_BALHA</name>
<dbReference type="EMBL" id="QENZ01000003">
    <property type="protein sequence ID" value="PVX52051.1"/>
    <property type="molecule type" value="Genomic_DNA"/>
</dbReference>
<evidence type="ECO:0000313" key="1">
    <source>
        <dbReference type="EMBL" id="PVX52051.1"/>
    </source>
</evidence>
<comment type="caution">
    <text evidence="1">The sequence shown here is derived from an EMBL/GenBank/DDBJ whole genome shotgun (WGS) entry which is preliminary data.</text>
</comment>
<sequence>MTKLLSTHHTKFILIGIFLLTGSFTWGQSREGDGGTSGGHISREEYRKLQDSLKANKIEPLVKLWQLEADGAYKVRHYRDTTDMDRQILYPNFKKSIANTFTGNAGAANQSALFIHREPVQEFLFLQPYEVYISRPETHKFIDTRTPYSELNYSTGGNNNREENILNVLVTQNINKDWNVGLEYNLISSDGQYQNQKHKVYDFTVFSSYEKGHYKLYGYLNHNRIKLQENGGIADDNVLKADTTIEAPNMEVRLFDTGASIHNFNYFLSHQYNIGEMRERVLFGDTTQVYPIKIVHTLHLDKSSRKYYDQENTDDYYQNFIYAFNTPIEEKTTFQNLKNSAQVVLNEGYFNWFKYGLRAEVSYEKIKYELPALKPVFPNNWDLGMKEIKQDNLSLEVGAFYSSTEKTNWAAHWRTYFSGYRSGDTEAKAHYTHYLGNDSLRNHKLQVDFKMTNQTPSLLWNQYFSNHIYWKKDLNKETQIKLGGYYHNKAWKLEAGGYWQALKNYTFFGENALPQQSSDEIVVFTAYAKKNFHWWKMHFEPTVYWQQSSNEDLLPLPMISAYANTYFESDLFQKAIRLRVGIDARFYTKWYAPDYMPATGQFFLQKEKELGGYPKLDAYFVAQFKRATFFMKYEHINNLISDNEYFSALHYPITPHILKYGVRWYFYD</sequence>
<organism evidence="1 2">
    <name type="scientific">Balneicella halophila</name>
    <dbReference type="NCBI Taxonomy" id="1537566"/>
    <lineage>
        <taxon>Bacteria</taxon>
        <taxon>Pseudomonadati</taxon>
        <taxon>Bacteroidota</taxon>
        <taxon>Bacteroidia</taxon>
        <taxon>Bacteroidales</taxon>
        <taxon>Balneicellaceae</taxon>
        <taxon>Balneicella</taxon>
    </lineage>
</organism>